<dbReference type="Proteomes" id="UP000789759">
    <property type="component" value="Unassembled WGS sequence"/>
</dbReference>
<comment type="caution">
    <text evidence="2">The sequence shown here is derived from an EMBL/GenBank/DDBJ whole genome shotgun (WGS) entry which is preliminary data.</text>
</comment>
<evidence type="ECO:0000313" key="3">
    <source>
        <dbReference type="Proteomes" id="UP000789759"/>
    </source>
</evidence>
<evidence type="ECO:0000256" key="1">
    <source>
        <dbReference type="SAM" id="Coils"/>
    </source>
</evidence>
<accession>A0A9N9I8U0</accession>
<organism evidence="2 3">
    <name type="scientific">Cetraspora pellucida</name>
    <dbReference type="NCBI Taxonomy" id="1433469"/>
    <lineage>
        <taxon>Eukaryota</taxon>
        <taxon>Fungi</taxon>
        <taxon>Fungi incertae sedis</taxon>
        <taxon>Mucoromycota</taxon>
        <taxon>Glomeromycotina</taxon>
        <taxon>Glomeromycetes</taxon>
        <taxon>Diversisporales</taxon>
        <taxon>Gigasporaceae</taxon>
        <taxon>Cetraspora</taxon>
    </lineage>
</organism>
<keyword evidence="1" id="KW-0175">Coiled coil</keyword>
<dbReference type="AlphaFoldDB" id="A0A9N9I8U0"/>
<dbReference type="OrthoDB" id="2492811at2759"/>
<sequence length="112" mass="13604">MENEVRKFERECDKQRVGFLVSNVYISDEAIKRIENNDKMYLCHENEIVDVIKNVEKHTHNINELIEEIEFYNELQKEIIKFKDFDKPVKTDKEKKTKGKVFEYFLYELATH</sequence>
<gene>
    <name evidence="2" type="ORF">CPELLU_LOCUS13224</name>
</gene>
<evidence type="ECO:0000313" key="2">
    <source>
        <dbReference type="EMBL" id="CAG8726674.1"/>
    </source>
</evidence>
<reference evidence="2" key="1">
    <citation type="submission" date="2021-06" db="EMBL/GenBank/DDBJ databases">
        <authorList>
            <person name="Kallberg Y."/>
            <person name="Tangrot J."/>
            <person name="Rosling A."/>
        </authorList>
    </citation>
    <scope>NUCLEOTIDE SEQUENCE</scope>
    <source>
        <strain evidence="2">FL966</strain>
    </source>
</reference>
<name>A0A9N9I8U0_9GLOM</name>
<feature type="coiled-coil region" evidence="1">
    <location>
        <begin position="48"/>
        <end position="75"/>
    </location>
</feature>
<proteinExistence type="predicted"/>
<dbReference type="EMBL" id="CAJVQA010013760">
    <property type="protein sequence ID" value="CAG8726674.1"/>
    <property type="molecule type" value="Genomic_DNA"/>
</dbReference>
<protein>
    <submittedName>
        <fullName evidence="2">15345_t:CDS:1</fullName>
    </submittedName>
</protein>
<keyword evidence="3" id="KW-1185">Reference proteome</keyword>